<dbReference type="GO" id="GO:0016538">
    <property type="term" value="F:cyclin-dependent protein serine/threonine kinase regulator activity"/>
    <property type="evidence" value="ECO:0007669"/>
    <property type="project" value="TreeGrafter"/>
</dbReference>
<sequence length="933" mass="103517">MPVPVPIRPRHSTHQVVKSHNSAQEILASVPAGDFAGDSACKYVIPCQPGAPLTRLAPLCNSQEIHTYWTGNKPLNGLEDNFRLATSFLRSQASQESSGLQCGLIAADNAVVSKQRHAEACHSPVHRSGYLPSTMGLQHYSKQLGSSESTWSGYDADDDVYVGVVPPKGETQCFDQRNGHSTYHDEDSSLLNCGDRCLVFEHVEQPSEKIMLQDTTTPFAEYVDRIVASDATHASDHFIMDAQNTLPPVDTPRRQQQPATAEPLTDPAYIKTYRAIAEPLSNWMADYVWKICTTGLDLPQRFIGVGPMKLYSEKPPSALARSTHSLLCSTLLQPSAIILSLWYITRLPVFFGGETSDINLSPSERDFRKELLGEGQFYPLSGDRNILESRAPFRMILLGCMLANKWLDDHTFSNKTWQSISEVPIQNINCLEHSALAVLSHDLTIKPEAWESWLSHLRRYQSSLCPYPAPIQRPSTIDSSIVVRKMIETLIQSQTPAMARADTLQPVFIPLFDGDNEKKVEMSQTNLFDPYEIDLDEDGPLREEYIPKRRTSHSRMQSITHGRIASDAKDSLQIQSSPSLPPPSKWSPQADPPLERERRHGDNYFAAPPGSEHTSHSNFFSEYSQHPTWGTQAIPSLSSDSFQSHQINARTLRPNHVFQSLALGLPYPAISHARSTLTSVNTATSQSSAHIRTYSHFQPCNDGYCLPLNLNNAHISSAWNVQTSYLLLPNYAQPAKRIFLNLCSVWLEPILNTRNLWSSDVILAVSDTSRENHYDKIKRKALLAPNSLANDGFAAPMPVQNENQMIADRHSNKGWGNMFANSGAVNFGAVVGGMEANGIQRTPIRGGGMNGNLISDWQPMTRHDPPAGFNSFLAASGSERSASADEVENILGQSHQANRQYMRPSYNAVQYTGRMMGVQPTGKLCTQLGCVQV</sequence>
<accession>A0A4S4LEL0</accession>
<gene>
    <name evidence="2" type="ORF">EW145_g1563</name>
</gene>
<comment type="caution">
    <text evidence="2">The sequence shown here is derived from an EMBL/GenBank/DDBJ whole genome shotgun (WGS) entry which is preliminary data.</text>
</comment>
<dbReference type="OrthoDB" id="286814at2759"/>
<dbReference type="GO" id="GO:0019901">
    <property type="term" value="F:protein kinase binding"/>
    <property type="evidence" value="ECO:0007669"/>
    <property type="project" value="InterPro"/>
</dbReference>
<dbReference type="GO" id="GO:0000307">
    <property type="term" value="C:cyclin-dependent protein kinase holoenzyme complex"/>
    <property type="evidence" value="ECO:0007669"/>
    <property type="project" value="TreeGrafter"/>
</dbReference>
<keyword evidence="3" id="KW-1185">Reference proteome</keyword>
<feature type="compositionally biased region" description="Basic and acidic residues" evidence="1">
    <location>
        <begin position="593"/>
        <end position="602"/>
    </location>
</feature>
<dbReference type="CDD" id="cd20557">
    <property type="entry name" value="CYCLIN_ScPCL1-like"/>
    <property type="match status" value="1"/>
</dbReference>
<dbReference type="Proteomes" id="UP000308199">
    <property type="component" value="Unassembled WGS sequence"/>
</dbReference>
<organism evidence="2 3">
    <name type="scientific">Phellinidium pouzarii</name>
    <dbReference type="NCBI Taxonomy" id="167371"/>
    <lineage>
        <taxon>Eukaryota</taxon>
        <taxon>Fungi</taxon>
        <taxon>Dikarya</taxon>
        <taxon>Basidiomycota</taxon>
        <taxon>Agaricomycotina</taxon>
        <taxon>Agaricomycetes</taxon>
        <taxon>Hymenochaetales</taxon>
        <taxon>Hymenochaetaceae</taxon>
        <taxon>Phellinidium</taxon>
    </lineage>
</organism>
<protein>
    <submittedName>
        <fullName evidence="2">Uncharacterized protein</fullName>
    </submittedName>
</protein>
<dbReference type="PANTHER" id="PTHR15615">
    <property type="match status" value="1"/>
</dbReference>
<dbReference type="EMBL" id="SGPK01000045">
    <property type="protein sequence ID" value="THH10087.1"/>
    <property type="molecule type" value="Genomic_DNA"/>
</dbReference>
<evidence type="ECO:0000313" key="3">
    <source>
        <dbReference type="Proteomes" id="UP000308199"/>
    </source>
</evidence>
<reference evidence="2 3" key="1">
    <citation type="submission" date="2019-02" db="EMBL/GenBank/DDBJ databases">
        <title>Genome sequencing of the rare red list fungi Phellinidium pouzarii.</title>
        <authorList>
            <person name="Buettner E."/>
            <person name="Kellner H."/>
        </authorList>
    </citation>
    <scope>NUCLEOTIDE SEQUENCE [LARGE SCALE GENOMIC DNA]</scope>
    <source>
        <strain evidence="2 3">DSM 108285</strain>
    </source>
</reference>
<feature type="region of interest" description="Disordered" evidence="1">
    <location>
        <begin position="546"/>
        <end position="622"/>
    </location>
</feature>
<proteinExistence type="predicted"/>
<dbReference type="AlphaFoldDB" id="A0A4S4LEL0"/>
<dbReference type="Gene3D" id="1.10.472.10">
    <property type="entry name" value="Cyclin-like"/>
    <property type="match status" value="1"/>
</dbReference>
<dbReference type="PANTHER" id="PTHR15615:SF27">
    <property type="entry name" value="PHO85 CYCLIN CLG1"/>
    <property type="match status" value="1"/>
</dbReference>
<dbReference type="GO" id="GO:0005634">
    <property type="term" value="C:nucleus"/>
    <property type="evidence" value="ECO:0007669"/>
    <property type="project" value="TreeGrafter"/>
</dbReference>
<dbReference type="InterPro" id="IPR013922">
    <property type="entry name" value="Cyclin_PHO80-like"/>
</dbReference>
<name>A0A4S4LEL0_9AGAM</name>
<evidence type="ECO:0000256" key="1">
    <source>
        <dbReference type="SAM" id="MobiDB-lite"/>
    </source>
</evidence>
<feature type="region of interest" description="Disordered" evidence="1">
    <location>
        <begin position="245"/>
        <end position="264"/>
    </location>
</feature>
<evidence type="ECO:0000313" key="2">
    <source>
        <dbReference type="EMBL" id="THH10087.1"/>
    </source>
</evidence>